<evidence type="ECO:0000256" key="9">
    <source>
        <dbReference type="ARBA" id="ARBA00023136"/>
    </source>
</evidence>
<keyword evidence="12 15" id="KW-0456">Lyase</keyword>
<dbReference type="InterPro" id="IPR001054">
    <property type="entry name" value="A/G_cyclase"/>
</dbReference>
<dbReference type="GO" id="GO:0004674">
    <property type="term" value="F:protein serine/threonine kinase activity"/>
    <property type="evidence" value="ECO:0007669"/>
    <property type="project" value="UniProtKB-KW"/>
</dbReference>
<dbReference type="CDD" id="cd07302">
    <property type="entry name" value="CHD"/>
    <property type="match status" value="1"/>
</dbReference>
<keyword evidence="13 16" id="KW-0141">cGMP biosynthesis</keyword>
<keyword evidence="4" id="KW-0723">Serine/threonine-protein kinase</keyword>
<dbReference type="Pfam" id="PF07714">
    <property type="entry name" value="PK_Tyr_Ser-Thr"/>
    <property type="match status" value="1"/>
</dbReference>
<dbReference type="GO" id="GO:0004930">
    <property type="term" value="F:G protein-coupled receptor activity"/>
    <property type="evidence" value="ECO:0007669"/>
    <property type="project" value="InterPro"/>
</dbReference>
<dbReference type="InterPro" id="IPR001828">
    <property type="entry name" value="ANF_lig-bd_rcpt"/>
</dbReference>
<dbReference type="SMART" id="SM00044">
    <property type="entry name" value="CYCc"/>
    <property type="match status" value="1"/>
</dbReference>
<evidence type="ECO:0000256" key="17">
    <source>
        <dbReference type="SAM" id="Phobius"/>
    </source>
</evidence>
<evidence type="ECO:0000259" key="19">
    <source>
        <dbReference type="PROSITE" id="PS50125"/>
    </source>
</evidence>
<dbReference type="InterPro" id="IPR029787">
    <property type="entry name" value="Nucleotide_cyclase"/>
</dbReference>
<dbReference type="InterPro" id="IPR028082">
    <property type="entry name" value="Peripla_BP_I"/>
</dbReference>
<evidence type="ECO:0000256" key="12">
    <source>
        <dbReference type="ARBA" id="ARBA00023239"/>
    </source>
</evidence>
<keyword evidence="6 14" id="KW-0547">Nucleotide-binding</keyword>
<dbReference type="PROSITE" id="PS00108">
    <property type="entry name" value="PROTEIN_KINASE_ST"/>
    <property type="match status" value="1"/>
</dbReference>
<keyword evidence="4" id="KW-0418">Kinase</keyword>
<dbReference type="InterPro" id="IPR000337">
    <property type="entry name" value="GPCR_3"/>
</dbReference>
<keyword evidence="9 17" id="KW-0472">Membrane</keyword>
<keyword evidence="8 17" id="KW-1133">Transmembrane helix</keyword>
<dbReference type="PANTHER" id="PTHR11920">
    <property type="entry name" value="GUANYLYL CYCLASE"/>
    <property type="match status" value="1"/>
</dbReference>
<comment type="similarity">
    <text evidence="15">Belongs to the adenylyl cyclase class-4/guanylyl cyclase family.</text>
</comment>
<evidence type="ECO:0000256" key="11">
    <source>
        <dbReference type="ARBA" id="ARBA00023180"/>
    </source>
</evidence>
<organism evidence="20">
    <name type="scientific">Amphora coffeiformis</name>
    <dbReference type="NCBI Taxonomy" id="265554"/>
    <lineage>
        <taxon>Eukaryota</taxon>
        <taxon>Sar</taxon>
        <taxon>Stramenopiles</taxon>
        <taxon>Ochrophyta</taxon>
        <taxon>Bacillariophyta</taxon>
        <taxon>Bacillariophyceae</taxon>
        <taxon>Bacillariophycidae</taxon>
        <taxon>Thalassiophysales</taxon>
        <taxon>Catenulaceae</taxon>
        <taxon>Amphora</taxon>
    </lineage>
</organism>
<evidence type="ECO:0000256" key="7">
    <source>
        <dbReference type="ARBA" id="ARBA00022840"/>
    </source>
</evidence>
<dbReference type="PRINTS" id="PR00109">
    <property type="entry name" value="TYRKINASE"/>
</dbReference>
<dbReference type="GO" id="GO:0005886">
    <property type="term" value="C:plasma membrane"/>
    <property type="evidence" value="ECO:0007669"/>
    <property type="project" value="TreeGrafter"/>
</dbReference>
<comment type="catalytic activity">
    <reaction evidence="16">
        <text>GTP = 3',5'-cyclic GMP + diphosphate</text>
        <dbReference type="Rhea" id="RHEA:13665"/>
        <dbReference type="ChEBI" id="CHEBI:33019"/>
        <dbReference type="ChEBI" id="CHEBI:37565"/>
        <dbReference type="ChEBI" id="CHEBI:57746"/>
        <dbReference type="EC" id="4.6.1.2"/>
    </reaction>
</comment>
<dbReference type="InterPro" id="IPR018297">
    <property type="entry name" value="A/G_cyclase_CS"/>
</dbReference>
<dbReference type="GO" id="GO:0007168">
    <property type="term" value="P:receptor guanylyl cyclase signaling pathway"/>
    <property type="evidence" value="ECO:0007669"/>
    <property type="project" value="TreeGrafter"/>
</dbReference>
<dbReference type="Gene3D" id="1.10.510.10">
    <property type="entry name" value="Transferase(Phosphotransferase) domain 1"/>
    <property type="match status" value="1"/>
</dbReference>
<reference evidence="20" key="1">
    <citation type="submission" date="2021-01" db="EMBL/GenBank/DDBJ databases">
        <authorList>
            <person name="Corre E."/>
            <person name="Pelletier E."/>
            <person name="Niang G."/>
            <person name="Scheremetjew M."/>
            <person name="Finn R."/>
            <person name="Kale V."/>
            <person name="Holt S."/>
            <person name="Cochrane G."/>
            <person name="Meng A."/>
            <person name="Brown T."/>
            <person name="Cohen L."/>
        </authorList>
    </citation>
    <scope>NUCLEOTIDE SEQUENCE</scope>
    <source>
        <strain evidence="20">CCMP127</strain>
    </source>
</reference>
<feature type="domain" description="Protein kinase" evidence="18">
    <location>
        <begin position="561"/>
        <end position="909"/>
    </location>
</feature>
<feature type="transmembrane region" description="Helical" evidence="17">
    <location>
        <begin position="518"/>
        <end position="540"/>
    </location>
</feature>
<dbReference type="InterPro" id="IPR000719">
    <property type="entry name" value="Prot_kinase_dom"/>
</dbReference>
<evidence type="ECO:0000256" key="16">
    <source>
        <dbReference type="RuleBase" id="RU003431"/>
    </source>
</evidence>
<dbReference type="EMBL" id="HBIM01005412">
    <property type="protein sequence ID" value="CAE0406782.1"/>
    <property type="molecule type" value="Transcribed_RNA"/>
</dbReference>
<dbReference type="InterPro" id="IPR017441">
    <property type="entry name" value="Protein_kinase_ATP_BS"/>
</dbReference>
<sequence length="1288" mass="141600">MSQPAISQGEEDQGILTSLRHYDAVRLAASDSVVRHEGSNADVFIDPTDGKEIALCHLSTILPFTTGDFDPFRVAFEDAYSIALAIHHLNTGDGSIVPELEGLNERCPVRFTTEFADTEFVGGATLKHVVEQTSREDPTERLPCAFLGAYRSAVSIPMSLVTGLLGYPQLSGASTSAELDDKSQYPLFGRTLPSDAGNAIPLIIYLREILQIQHLVVINVNDAYGNLYVEGMRNARDEWAPDMIIHQIPLDEDSSSIESVVASAKATGFQFIFAIVFTAETHDQLMTAAYQQGIAGDGRHNWVFGDSFLGTLDNRSFEKDSPLHLSYRGVGLLEITGGVAGFPEYDKYVSRMQELKNPTDSAYIGSLVPKHNHPNYPSVPPFISEDNFLAPITNGFSPFVYEAAVALGLSACNAITDDFVLTAEAHVAAVRALSFTSISGTVAFDPATGSRDPSSALYKVANFQEQELEDGTIAFQPIVTNLFQNSEWNWQDEFLFNDGTPNLPPDLAPAGSGDDGNLPILIGCLAGVALVLGVVVFLFYEHKRKSNDSVWQVKKEELKFNDPPEVLGRGSFGMVLLGEYRGTQVAVKRVIPQQTNKASGRTSSTLWGRGTKNTTSDIFDAAAETYHKDKKVTHVVDEDASNSEVGTFSSFTGTTGSWAGMSMSVASGVMSGVGALSMRGKDRKLKKNKKGPTAKQLKEEFMEEMRYLSKLRHPCVTTVMGAMIEKGEDPMLIMEYMDHGSLYDILHNETMPIDGEVLLPILRDISQGVRFLHSADPQCLHGDLKAANILVDNRFRAKVADFGLSQKKNLGGTGTPYWMAPELLRMESTNTSMSDVYSFGVILYEAYSRSDPYIGEHHREVLRLVADKKVRKRPGVPKNMSIPIQTLMADCLEEESDKRPSFEEIDVRLKRINTDSASPASYSLSKNSQVSLFDIFPRHIAEALRDGRKVEAEHKDCVTIFFSDIVGFTTISSKLDPRKVANLLDRLYHKFDELSEKHDLYKVETIGDAYMAVANLVKDQWGSHCKRVAKFAIEAVKVANETLIDEDDKAKGTVNIRVGFHSGSVVADIVGNRNPRYCLFGDSVNTASRMESNSGMNRINCSEAAADLLRNQWPELNLRARGEISIKGKGQMNCYWVNESKKDAKSEALERLEAKRKLRILESSMQNWDGVVSARPGIERGHGVVPKQTPGSQRQGDRLAKLTETSGELSTKAIPEQAPVSARDLGTLAESSDEFKLGESNGNFSVEGSVEDKLTQEGEGSVEFVELEGNLMSRLGRTGNKPNADYFV</sequence>
<dbReference type="Pfam" id="PF01094">
    <property type="entry name" value="ANF_receptor"/>
    <property type="match status" value="1"/>
</dbReference>
<dbReference type="GO" id="GO:0001653">
    <property type="term" value="F:peptide receptor activity"/>
    <property type="evidence" value="ECO:0007669"/>
    <property type="project" value="TreeGrafter"/>
</dbReference>
<evidence type="ECO:0000256" key="8">
    <source>
        <dbReference type="ARBA" id="ARBA00022989"/>
    </source>
</evidence>
<evidence type="ECO:0000313" key="20">
    <source>
        <dbReference type="EMBL" id="CAE0406782.1"/>
    </source>
</evidence>
<evidence type="ECO:0000256" key="14">
    <source>
        <dbReference type="PROSITE-ProRule" id="PRU10141"/>
    </source>
</evidence>
<proteinExistence type="inferred from homology"/>
<evidence type="ECO:0000256" key="13">
    <source>
        <dbReference type="ARBA" id="ARBA00023293"/>
    </source>
</evidence>
<dbReference type="PROSITE" id="PS00107">
    <property type="entry name" value="PROTEIN_KINASE_ATP"/>
    <property type="match status" value="1"/>
</dbReference>
<dbReference type="PANTHER" id="PTHR11920:SF335">
    <property type="entry name" value="GUANYLATE CYCLASE"/>
    <property type="match status" value="1"/>
</dbReference>
<dbReference type="SMART" id="SM00220">
    <property type="entry name" value="S_TKc"/>
    <property type="match status" value="1"/>
</dbReference>
<dbReference type="PROSITE" id="PS50125">
    <property type="entry name" value="GUANYLATE_CYCLASE_2"/>
    <property type="match status" value="1"/>
</dbReference>
<dbReference type="GO" id="GO:0035556">
    <property type="term" value="P:intracellular signal transduction"/>
    <property type="evidence" value="ECO:0007669"/>
    <property type="project" value="InterPro"/>
</dbReference>
<protein>
    <recommendedName>
        <fullName evidence="3 16">Guanylate cyclase</fullName>
        <ecNumber evidence="3 16">4.6.1.2</ecNumber>
    </recommendedName>
</protein>
<keyword evidence="4" id="KW-0808">Transferase</keyword>
<dbReference type="SUPFAM" id="SSF56112">
    <property type="entry name" value="Protein kinase-like (PK-like)"/>
    <property type="match status" value="1"/>
</dbReference>
<evidence type="ECO:0000256" key="3">
    <source>
        <dbReference type="ARBA" id="ARBA00012202"/>
    </source>
</evidence>
<evidence type="ECO:0000256" key="1">
    <source>
        <dbReference type="ARBA" id="ARBA00004141"/>
    </source>
</evidence>
<evidence type="ECO:0000256" key="2">
    <source>
        <dbReference type="ARBA" id="ARBA00004479"/>
    </source>
</evidence>
<dbReference type="SUPFAM" id="SSF55073">
    <property type="entry name" value="Nucleotide cyclase"/>
    <property type="match status" value="1"/>
</dbReference>
<evidence type="ECO:0000259" key="18">
    <source>
        <dbReference type="PROSITE" id="PS50011"/>
    </source>
</evidence>
<dbReference type="InterPro" id="IPR008271">
    <property type="entry name" value="Ser/Thr_kinase_AS"/>
</dbReference>
<evidence type="ECO:0000256" key="4">
    <source>
        <dbReference type="ARBA" id="ARBA00022527"/>
    </source>
</evidence>
<feature type="domain" description="Guanylate cyclase" evidence="19">
    <location>
        <begin position="959"/>
        <end position="1091"/>
    </location>
</feature>
<evidence type="ECO:0000256" key="15">
    <source>
        <dbReference type="RuleBase" id="RU000405"/>
    </source>
</evidence>
<dbReference type="InterPro" id="IPR011009">
    <property type="entry name" value="Kinase-like_dom_sf"/>
</dbReference>
<dbReference type="GO" id="GO:0004383">
    <property type="term" value="F:guanylate cyclase activity"/>
    <property type="evidence" value="ECO:0007669"/>
    <property type="project" value="UniProtKB-EC"/>
</dbReference>
<feature type="binding site" evidence="14">
    <location>
        <position position="588"/>
    </location>
    <ligand>
        <name>ATP</name>
        <dbReference type="ChEBI" id="CHEBI:30616"/>
    </ligand>
</feature>
<dbReference type="EC" id="4.6.1.2" evidence="3 16"/>
<dbReference type="InterPro" id="IPR001245">
    <property type="entry name" value="Ser-Thr/Tyr_kinase_cat_dom"/>
</dbReference>
<dbReference type="Gene3D" id="3.30.200.20">
    <property type="entry name" value="Phosphorylase Kinase, domain 1"/>
    <property type="match status" value="1"/>
</dbReference>
<dbReference type="GO" id="GO:0004016">
    <property type="term" value="F:adenylate cyclase activity"/>
    <property type="evidence" value="ECO:0007669"/>
    <property type="project" value="TreeGrafter"/>
</dbReference>
<comment type="subcellular location">
    <subcellularLocation>
        <location evidence="1">Membrane</location>
        <topology evidence="1">Multi-pass membrane protein</topology>
    </subcellularLocation>
    <subcellularLocation>
        <location evidence="2">Membrane</location>
        <topology evidence="2">Single-pass type I membrane protein</topology>
    </subcellularLocation>
</comment>
<keyword evidence="7 14" id="KW-0067">ATP-binding</keyword>
<evidence type="ECO:0000256" key="6">
    <source>
        <dbReference type="ARBA" id="ARBA00022741"/>
    </source>
</evidence>
<evidence type="ECO:0000256" key="5">
    <source>
        <dbReference type="ARBA" id="ARBA00022692"/>
    </source>
</evidence>
<keyword evidence="11" id="KW-0325">Glycoprotein</keyword>
<dbReference type="GO" id="GO:0005524">
    <property type="term" value="F:ATP binding"/>
    <property type="evidence" value="ECO:0007669"/>
    <property type="project" value="UniProtKB-UniRule"/>
</dbReference>
<dbReference type="PROSITE" id="PS50011">
    <property type="entry name" value="PROTEIN_KINASE_DOM"/>
    <property type="match status" value="1"/>
</dbReference>
<accession>A0A7S3L087</accession>
<keyword evidence="5 17" id="KW-0812">Transmembrane</keyword>
<keyword evidence="10" id="KW-0675">Receptor</keyword>
<dbReference type="PROSITE" id="PS00452">
    <property type="entry name" value="GUANYLATE_CYCLASE_1"/>
    <property type="match status" value="1"/>
</dbReference>
<evidence type="ECO:0000256" key="10">
    <source>
        <dbReference type="ARBA" id="ARBA00023170"/>
    </source>
</evidence>
<dbReference type="Gene3D" id="3.30.70.1230">
    <property type="entry name" value="Nucleotide cyclase"/>
    <property type="match status" value="1"/>
</dbReference>
<dbReference type="Pfam" id="PF00211">
    <property type="entry name" value="Guanylate_cyc"/>
    <property type="match status" value="1"/>
</dbReference>
<dbReference type="FunFam" id="3.30.70.1230:FF:000030">
    <property type="entry name" value="Si:ch211-215j19.12"/>
    <property type="match status" value="1"/>
</dbReference>
<dbReference type="Gene3D" id="3.40.50.2300">
    <property type="match status" value="2"/>
</dbReference>
<dbReference type="InterPro" id="IPR050401">
    <property type="entry name" value="Cyclic_nucleotide_synthase"/>
</dbReference>
<dbReference type="PRINTS" id="PR00248">
    <property type="entry name" value="GPCRMGR"/>
</dbReference>
<name>A0A7S3L087_9STRA</name>
<gene>
    <name evidence="20" type="ORF">ACOF00016_LOCUS4609</name>
</gene>
<dbReference type="SUPFAM" id="SSF53822">
    <property type="entry name" value="Periplasmic binding protein-like I"/>
    <property type="match status" value="1"/>
</dbReference>